<sequence>MKPDARSFQAFSSPILEGAGLNCHAVFDLQALPPELKDAILEACPEAQHYRQLWMFANGGPQFWQAFCADRDGSRTLQSQNQQHPLDHFARKTVTAFLEEKKVGDDFQFLYPGPYVLNLQSLGRLLGWHHDTPLKIGLHPLYGLWFAYRAVVLVNADETVAPWLTPASAESPCQSCVSKACITRCPATAVFEEQFYLDRCIDYRTQESSSCMQRCVSREACPVAPEYRYSDEQIHFHYGQSLSMMKVFKQT</sequence>
<dbReference type="EMBL" id="JACOFZ010000006">
    <property type="protein sequence ID" value="MBC3882638.1"/>
    <property type="molecule type" value="Genomic_DNA"/>
</dbReference>
<dbReference type="Proteomes" id="UP000627446">
    <property type="component" value="Unassembled WGS sequence"/>
</dbReference>
<evidence type="ECO:0000313" key="1">
    <source>
        <dbReference type="EMBL" id="MBC3882638.1"/>
    </source>
</evidence>
<comment type="caution">
    <text evidence="1">The sequence shown here is derived from an EMBL/GenBank/DDBJ whole genome shotgun (WGS) entry which is preliminary data.</text>
</comment>
<keyword evidence="2" id="KW-1185">Reference proteome</keyword>
<name>A0A923HRI2_9BURK</name>
<protein>
    <recommendedName>
        <fullName evidence="3">4Fe-4S ferredoxin-type domain-containing protein</fullName>
    </recommendedName>
</protein>
<proteinExistence type="predicted"/>
<dbReference type="SUPFAM" id="SSF54862">
    <property type="entry name" value="4Fe-4S ferredoxins"/>
    <property type="match status" value="1"/>
</dbReference>
<reference evidence="1" key="1">
    <citation type="submission" date="2020-08" db="EMBL/GenBank/DDBJ databases">
        <title>Novel species isolated from subtropical streams in China.</title>
        <authorList>
            <person name="Lu H."/>
        </authorList>
    </citation>
    <scope>NUCLEOTIDE SEQUENCE</scope>
    <source>
        <strain evidence="1">LX22W</strain>
    </source>
</reference>
<evidence type="ECO:0008006" key="3">
    <source>
        <dbReference type="Google" id="ProtNLM"/>
    </source>
</evidence>
<evidence type="ECO:0000313" key="2">
    <source>
        <dbReference type="Proteomes" id="UP000627446"/>
    </source>
</evidence>
<accession>A0A923HRI2</accession>
<dbReference type="AlphaFoldDB" id="A0A923HRI2"/>
<organism evidence="1 2">
    <name type="scientific">Undibacterium nitidum</name>
    <dbReference type="NCBI Taxonomy" id="2762298"/>
    <lineage>
        <taxon>Bacteria</taxon>
        <taxon>Pseudomonadati</taxon>
        <taxon>Pseudomonadota</taxon>
        <taxon>Betaproteobacteria</taxon>
        <taxon>Burkholderiales</taxon>
        <taxon>Oxalobacteraceae</taxon>
        <taxon>Undibacterium</taxon>
    </lineage>
</organism>
<gene>
    <name evidence="1" type="ORF">H8K36_14710</name>
</gene>